<dbReference type="SUPFAM" id="SSF55186">
    <property type="entry name" value="ThrRS/AlaRS common domain"/>
    <property type="match status" value="1"/>
</dbReference>
<accession>A0A0K3CJH1</accession>
<evidence type="ECO:0000313" key="7">
    <source>
        <dbReference type="Proteomes" id="UP000239560"/>
    </source>
</evidence>
<feature type="compositionally biased region" description="Low complexity" evidence="3">
    <location>
        <begin position="15"/>
        <end position="29"/>
    </location>
</feature>
<sequence length="515" mass="55483">MATASTAQPLSSLVHATSTPHASSSTARPSTYAKLTFDLPERRYVGILACQRDPLLSTLETTVTRCDKVAPVPVAKGKGKKGAADAAKAEDVPADEWEVELLDTVLFPEGGGQNSDSGRLVPLVEGQDGQAGEPAIVRQVLRRNLDAVHYVSKPIEVGTKVRVEVDMERRRDLMDQHTGQHLLSAVFEQDLKLDTLSWSLQKFPELCYVELPRAPTADEIAYVQKRCNDLIGEARPISVKFELATAETGVQLGEKVPEDYRADESGERPPVQRTVIIDELDENPCCGTHYPSLAYLRTLYISPNTTSIRGTNARVYFAVGAPRLLAYLSSIHTAAREAALAAGCAIPDLPAKVEGLVSGVSDVRRNQKRLAGELASWVAKDLWEQASKAAAGEGKTLKALSFREEDATNSLEFLSSVSLELKPRIEALPADTNKHLFVLASGATAGSPNAANAGGSVLIVGSDDLVMQAGKKVVEVFGKERIKGGGKGRWQGKLTGRWENGDDLLLKKVLDEVAA</sequence>
<protein>
    <submittedName>
        <fullName evidence="4">Uncharacterized protein</fullName>
    </submittedName>
</protein>
<dbReference type="Proteomes" id="UP000239560">
    <property type="component" value="Unassembled WGS sequence"/>
</dbReference>
<evidence type="ECO:0000313" key="6">
    <source>
        <dbReference type="Proteomes" id="UP000199069"/>
    </source>
</evidence>
<proteinExistence type="predicted"/>
<dbReference type="GO" id="GO:0046872">
    <property type="term" value="F:metal ion binding"/>
    <property type="evidence" value="ECO:0007669"/>
    <property type="project" value="UniProtKB-KW"/>
</dbReference>
<dbReference type="InterPro" id="IPR009000">
    <property type="entry name" value="Transl_B-barrel_sf"/>
</dbReference>
<dbReference type="Gene3D" id="2.40.30.130">
    <property type="match status" value="1"/>
</dbReference>
<feature type="region of interest" description="Disordered" evidence="3">
    <location>
        <begin position="1"/>
        <end position="29"/>
    </location>
</feature>
<gene>
    <name evidence="4" type="primary">FGENESH: predicted gene_11.171</name>
    <name evidence="5" type="ORF">AAT19DRAFT_9882</name>
    <name evidence="4" type="ORF">BN2166_0056750</name>
</gene>
<dbReference type="EMBL" id="LCTV02000011">
    <property type="protein sequence ID" value="PRQ71767.1"/>
    <property type="molecule type" value="Genomic_DNA"/>
</dbReference>
<dbReference type="InterPro" id="IPR018163">
    <property type="entry name" value="Thr/Ala-tRNA-synth_IIc_edit"/>
</dbReference>
<evidence type="ECO:0000256" key="3">
    <source>
        <dbReference type="SAM" id="MobiDB-lite"/>
    </source>
</evidence>
<dbReference type="GO" id="GO:0000166">
    <property type="term" value="F:nucleotide binding"/>
    <property type="evidence" value="ECO:0007669"/>
    <property type="project" value="InterPro"/>
</dbReference>
<dbReference type="STRING" id="5286.A0A0K3CJH1"/>
<dbReference type="Gene3D" id="3.30.980.10">
    <property type="entry name" value="Threonyl-trna Synthetase, Chain A, domain 2"/>
    <property type="match status" value="1"/>
</dbReference>
<evidence type="ECO:0000256" key="2">
    <source>
        <dbReference type="ARBA" id="ARBA00022833"/>
    </source>
</evidence>
<dbReference type="InterPro" id="IPR051335">
    <property type="entry name" value="Alanyl-tRNA_Editing_Enzymes"/>
</dbReference>
<reference evidence="4 6" key="1">
    <citation type="submission" date="2015-07" db="EMBL/GenBank/DDBJ databases">
        <authorList>
            <person name="Cajimat M.N.B."/>
            <person name="Milazzo M.L."/>
            <person name="Fulhorst C.F."/>
        </authorList>
    </citation>
    <scope>NUCLEOTIDE SEQUENCE [LARGE SCALE GENOMIC DNA]</scope>
    <source>
        <strain evidence="4">Single colony</strain>
    </source>
</reference>
<evidence type="ECO:0000256" key="1">
    <source>
        <dbReference type="ARBA" id="ARBA00022723"/>
    </source>
</evidence>
<dbReference type="PANTHER" id="PTHR43462:SF1">
    <property type="entry name" value="ALANYL-TRNA EDITING PROTEIN AARSD1"/>
    <property type="match status" value="1"/>
</dbReference>
<keyword evidence="6" id="KW-1185">Reference proteome</keyword>
<name>A0A0K3CJH1_RHOTO</name>
<dbReference type="OMA" id="CMHTSQH"/>
<evidence type="ECO:0000313" key="4">
    <source>
        <dbReference type="EMBL" id="CTR09814.1"/>
    </source>
</evidence>
<reference evidence="5 7" key="2">
    <citation type="journal article" date="2018" name="Elife">
        <title>Functional genomics of lipid metabolism in the oleaginous yeast Rhodosporidium toruloides.</title>
        <authorList>
            <person name="Coradetti S.T."/>
            <person name="Pinel D."/>
            <person name="Geiselman G."/>
            <person name="Ito M."/>
            <person name="Mondo S."/>
            <person name="Reilly M.C."/>
            <person name="Cheng Y.F."/>
            <person name="Bauer S."/>
            <person name="Grigoriev I."/>
            <person name="Gladden J.M."/>
            <person name="Simmons B.A."/>
            <person name="Brem R."/>
            <person name="Arkin A.P."/>
            <person name="Skerker J.M."/>
        </authorList>
    </citation>
    <scope>NUCLEOTIDE SEQUENCE [LARGE SCALE GENOMIC DNA]</scope>
    <source>
        <strain evidence="5 7">NBRC 0880</strain>
    </source>
</reference>
<keyword evidence="2" id="KW-0862">Zinc</keyword>
<keyword evidence="1" id="KW-0479">Metal-binding</keyword>
<dbReference type="EMBL" id="CWKI01000011">
    <property type="protein sequence ID" value="CTR09814.1"/>
    <property type="molecule type" value="Genomic_DNA"/>
</dbReference>
<organism evidence="4 6">
    <name type="scientific">Rhodotorula toruloides</name>
    <name type="common">Yeast</name>
    <name type="synonym">Rhodosporidium toruloides</name>
    <dbReference type="NCBI Taxonomy" id="5286"/>
    <lineage>
        <taxon>Eukaryota</taxon>
        <taxon>Fungi</taxon>
        <taxon>Dikarya</taxon>
        <taxon>Basidiomycota</taxon>
        <taxon>Pucciniomycotina</taxon>
        <taxon>Microbotryomycetes</taxon>
        <taxon>Sporidiobolales</taxon>
        <taxon>Sporidiobolaceae</taxon>
        <taxon>Rhodotorula</taxon>
    </lineage>
</organism>
<dbReference type="OrthoDB" id="288942at2759"/>
<dbReference type="Proteomes" id="UP000199069">
    <property type="component" value="Unassembled WGS sequence"/>
</dbReference>
<evidence type="ECO:0000313" key="5">
    <source>
        <dbReference type="EMBL" id="PRQ71767.1"/>
    </source>
</evidence>
<dbReference type="AlphaFoldDB" id="A0A0K3CJH1"/>
<dbReference type="SUPFAM" id="SSF50447">
    <property type="entry name" value="Translation proteins"/>
    <property type="match status" value="1"/>
</dbReference>
<dbReference type="GO" id="GO:0002196">
    <property type="term" value="F:Ser-tRNA(Ala) deacylase activity"/>
    <property type="evidence" value="ECO:0007669"/>
    <property type="project" value="TreeGrafter"/>
</dbReference>
<dbReference type="PANTHER" id="PTHR43462">
    <property type="entry name" value="ALANYL-TRNA EDITING PROTEIN"/>
    <property type="match status" value="1"/>
</dbReference>
<feature type="compositionally biased region" description="Polar residues" evidence="3">
    <location>
        <begin position="1"/>
        <end position="11"/>
    </location>
</feature>